<feature type="region of interest" description="Disordered" evidence="1">
    <location>
        <begin position="101"/>
        <end position="129"/>
    </location>
</feature>
<comment type="caution">
    <text evidence="2">The sequence shown here is derived from an EMBL/GenBank/DDBJ whole genome shotgun (WGS) entry which is preliminary data.</text>
</comment>
<feature type="region of interest" description="Disordered" evidence="1">
    <location>
        <begin position="1"/>
        <end position="39"/>
    </location>
</feature>
<feature type="compositionally biased region" description="Basic and acidic residues" evidence="1">
    <location>
        <begin position="113"/>
        <end position="129"/>
    </location>
</feature>
<name>A0AAW2IQG2_9LAMI</name>
<sequence>MTPLTSDKSAGEEHILTAPTKEGVGAGARQEDFPTPQLGKVQVTRAEGTLHGKPGSYNSLEEQVLQKRFENVPGRSFPSNDMLSDDDDIFTKMGTRRIGRKYHFGSSNSDAEIEYRRGRSLREERRRES</sequence>
<reference evidence="2" key="2">
    <citation type="journal article" date="2024" name="Plant">
        <title>Genomic evolution and insights into agronomic trait innovations of Sesamum species.</title>
        <authorList>
            <person name="Miao H."/>
            <person name="Wang L."/>
            <person name="Qu L."/>
            <person name="Liu H."/>
            <person name="Sun Y."/>
            <person name="Le M."/>
            <person name="Wang Q."/>
            <person name="Wei S."/>
            <person name="Zheng Y."/>
            <person name="Lin W."/>
            <person name="Duan Y."/>
            <person name="Cao H."/>
            <person name="Xiong S."/>
            <person name="Wang X."/>
            <person name="Wei L."/>
            <person name="Li C."/>
            <person name="Ma Q."/>
            <person name="Ju M."/>
            <person name="Zhao R."/>
            <person name="Li G."/>
            <person name="Mu C."/>
            <person name="Tian Q."/>
            <person name="Mei H."/>
            <person name="Zhang T."/>
            <person name="Gao T."/>
            <person name="Zhang H."/>
        </authorList>
    </citation>
    <scope>NUCLEOTIDE SEQUENCE</scope>
    <source>
        <strain evidence="2">G01</strain>
    </source>
</reference>
<evidence type="ECO:0000313" key="2">
    <source>
        <dbReference type="EMBL" id="KAL0284310.1"/>
    </source>
</evidence>
<dbReference type="EMBL" id="JACGWK010001662">
    <property type="protein sequence ID" value="KAL0284310.1"/>
    <property type="molecule type" value="Genomic_DNA"/>
</dbReference>
<organism evidence="2">
    <name type="scientific">Sesamum angustifolium</name>
    <dbReference type="NCBI Taxonomy" id="2727405"/>
    <lineage>
        <taxon>Eukaryota</taxon>
        <taxon>Viridiplantae</taxon>
        <taxon>Streptophyta</taxon>
        <taxon>Embryophyta</taxon>
        <taxon>Tracheophyta</taxon>
        <taxon>Spermatophyta</taxon>
        <taxon>Magnoliopsida</taxon>
        <taxon>eudicotyledons</taxon>
        <taxon>Gunneridae</taxon>
        <taxon>Pentapetalae</taxon>
        <taxon>asterids</taxon>
        <taxon>lamiids</taxon>
        <taxon>Lamiales</taxon>
        <taxon>Pedaliaceae</taxon>
        <taxon>Sesamum</taxon>
    </lineage>
</organism>
<reference evidence="2" key="1">
    <citation type="submission" date="2020-06" db="EMBL/GenBank/DDBJ databases">
        <authorList>
            <person name="Li T."/>
            <person name="Hu X."/>
            <person name="Zhang T."/>
            <person name="Song X."/>
            <person name="Zhang H."/>
            <person name="Dai N."/>
            <person name="Sheng W."/>
            <person name="Hou X."/>
            <person name="Wei L."/>
        </authorList>
    </citation>
    <scope>NUCLEOTIDE SEQUENCE</scope>
    <source>
        <strain evidence="2">G01</strain>
        <tissue evidence="2">Leaf</tissue>
    </source>
</reference>
<dbReference type="AlphaFoldDB" id="A0AAW2IQG2"/>
<proteinExistence type="predicted"/>
<evidence type="ECO:0000256" key="1">
    <source>
        <dbReference type="SAM" id="MobiDB-lite"/>
    </source>
</evidence>
<gene>
    <name evidence="2" type="ORF">Sangu_2833500</name>
</gene>
<protein>
    <submittedName>
        <fullName evidence="2">Uncharacterized protein</fullName>
    </submittedName>
</protein>
<accession>A0AAW2IQG2</accession>